<keyword evidence="4" id="KW-1185">Reference proteome</keyword>
<sequence>MKKEHHGMVTRSQAKKDPRKRPLDEKQLRLAVKEKALIAKEKQLRGKEKALKEYYDDENKKLNDQRQQLVVDNDDSEQQCIMCKVHSNAHEQKDKATKGNKTQQLDRNKKEEELTAAQLIKEKELNSLKSTLDEQQKQAKDKELGQKEEAIKTQQLAKENELKQREEQLRVEQEKLSKQQVLPGKVILQKLNKTNLRYQEGQVNHHSIARIIFTHYSCLPVAEAFHNTEAEGFPRDYATFQEIYVYPDEMTGTAINRVIANFSESITTEYRFHDCYLCSILRQGFLREWIGKRDESDFGPGFYSAESSVLSHEYAKRAQRDGNFVILVCKVATGHIQVLRQLQRSRTCPDKGYHSVCGQLPESDEERETVVYREDAIVPVGVVVYNWFDIWHQVRT</sequence>
<feature type="compositionally biased region" description="Basic and acidic residues" evidence="1">
    <location>
        <begin position="14"/>
        <end position="26"/>
    </location>
</feature>
<feature type="region of interest" description="Disordered" evidence="1">
    <location>
        <begin position="89"/>
        <end position="110"/>
    </location>
</feature>
<dbReference type="InterPro" id="IPR012317">
    <property type="entry name" value="Poly(ADP-ribose)pol_cat_dom"/>
</dbReference>
<reference evidence="3" key="2">
    <citation type="submission" date="2023-05" db="EMBL/GenBank/DDBJ databases">
        <authorList>
            <consortium name="Lawrence Berkeley National Laboratory"/>
            <person name="Steindorff A."/>
            <person name="Hensen N."/>
            <person name="Bonometti L."/>
            <person name="Westerberg I."/>
            <person name="Brannstrom I.O."/>
            <person name="Guillou S."/>
            <person name="Cros-Aarteil S."/>
            <person name="Calhoun S."/>
            <person name="Haridas S."/>
            <person name="Kuo A."/>
            <person name="Mondo S."/>
            <person name="Pangilinan J."/>
            <person name="Riley R."/>
            <person name="Labutti K."/>
            <person name="Andreopoulos B."/>
            <person name="Lipzen A."/>
            <person name="Chen C."/>
            <person name="Yanf M."/>
            <person name="Daum C."/>
            <person name="Ng V."/>
            <person name="Clum A."/>
            <person name="Ohm R."/>
            <person name="Martin F."/>
            <person name="Silar P."/>
            <person name="Natvig D."/>
            <person name="Lalanne C."/>
            <person name="Gautier V."/>
            <person name="Ament-Velasquez S.L."/>
            <person name="Kruys A."/>
            <person name="Hutchinson M.I."/>
            <person name="Powell A.J."/>
            <person name="Barry K."/>
            <person name="Miller A.N."/>
            <person name="Grigoriev I.V."/>
            <person name="Debuchy R."/>
            <person name="Gladieux P."/>
            <person name="Thoren M.H."/>
            <person name="Johannesson H."/>
        </authorList>
    </citation>
    <scope>NUCLEOTIDE SEQUENCE</scope>
    <source>
        <strain evidence="3">CBS 990.96</strain>
    </source>
</reference>
<protein>
    <recommendedName>
        <fullName evidence="2">PARP catalytic domain-containing protein</fullName>
    </recommendedName>
</protein>
<organism evidence="3 4">
    <name type="scientific">Podospora fimiseda</name>
    <dbReference type="NCBI Taxonomy" id="252190"/>
    <lineage>
        <taxon>Eukaryota</taxon>
        <taxon>Fungi</taxon>
        <taxon>Dikarya</taxon>
        <taxon>Ascomycota</taxon>
        <taxon>Pezizomycotina</taxon>
        <taxon>Sordariomycetes</taxon>
        <taxon>Sordariomycetidae</taxon>
        <taxon>Sordariales</taxon>
        <taxon>Podosporaceae</taxon>
        <taxon>Podospora</taxon>
    </lineage>
</organism>
<accession>A0AAN7BJ42</accession>
<feature type="region of interest" description="Disordered" evidence="1">
    <location>
        <begin position="53"/>
        <end position="76"/>
    </location>
</feature>
<dbReference type="Pfam" id="PF00644">
    <property type="entry name" value="PARP"/>
    <property type="match status" value="1"/>
</dbReference>
<dbReference type="Gene3D" id="3.90.228.10">
    <property type="match status" value="1"/>
</dbReference>
<dbReference type="SUPFAM" id="SSF56399">
    <property type="entry name" value="ADP-ribosylation"/>
    <property type="match status" value="1"/>
</dbReference>
<dbReference type="GO" id="GO:0003950">
    <property type="term" value="F:NAD+ poly-ADP-ribosyltransferase activity"/>
    <property type="evidence" value="ECO:0007669"/>
    <property type="project" value="InterPro"/>
</dbReference>
<reference evidence="3" key="1">
    <citation type="journal article" date="2023" name="Mol. Phylogenet. Evol.">
        <title>Genome-scale phylogeny and comparative genomics of the fungal order Sordariales.</title>
        <authorList>
            <person name="Hensen N."/>
            <person name="Bonometti L."/>
            <person name="Westerberg I."/>
            <person name="Brannstrom I.O."/>
            <person name="Guillou S."/>
            <person name="Cros-Aarteil S."/>
            <person name="Calhoun S."/>
            <person name="Haridas S."/>
            <person name="Kuo A."/>
            <person name="Mondo S."/>
            <person name="Pangilinan J."/>
            <person name="Riley R."/>
            <person name="LaButti K."/>
            <person name="Andreopoulos B."/>
            <person name="Lipzen A."/>
            <person name="Chen C."/>
            <person name="Yan M."/>
            <person name="Daum C."/>
            <person name="Ng V."/>
            <person name="Clum A."/>
            <person name="Steindorff A."/>
            <person name="Ohm R.A."/>
            <person name="Martin F."/>
            <person name="Silar P."/>
            <person name="Natvig D.O."/>
            <person name="Lalanne C."/>
            <person name="Gautier V."/>
            <person name="Ament-Velasquez S.L."/>
            <person name="Kruys A."/>
            <person name="Hutchinson M.I."/>
            <person name="Powell A.J."/>
            <person name="Barry K."/>
            <person name="Miller A.N."/>
            <person name="Grigoriev I.V."/>
            <person name="Debuchy R."/>
            <person name="Gladieux P."/>
            <person name="Hiltunen Thoren M."/>
            <person name="Johannesson H."/>
        </authorList>
    </citation>
    <scope>NUCLEOTIDE SEQUENCE</scope>
    <source>
        <strain evidence="3">CBS 990.96</strain>
    </source>
</reference>
<evidence type="ECO:0000259" key="2">
    <source>
        <dbReference type="Pfam" id="PF00644"/>
    </source>
</evidence>
<gene>
    <name evidence="3" type="ORF">QBC38DRAFT_458564</name>
</gene>
<evidence type="ECO:0000313" key="3">
    <source>
        <dbReference type="EMBL" id="KAK4224198.1"/>
    </source>
</evidence>
<comment type="caution">
    <text evidence="3">The sequence shown here is derived from an EMBL/GenBank/DDBJ whole genome shotgun (WGS) entry which is preliminary data.</text>
</comment>
<feature type="compositionally biased region" description="Basic and acidic residues" evidence="1">
    <location>
        <begin position="53"/>
        <end position="64"/>
    </location>
</feature>
<dbReference type="EMBL" id="MU865400">
    <property type="protein sequence ID" value="KAK4224198.1"/>
    <property type="molecule type" value="Genomic_DNA"/>
</dbReference>
<dbReference type="AlphaFoldDB" id="A0AAN7BJ42"/>
<proteinExistence type="predicted"/>
<evidence type="ECO:0000256" key="1">
    <source>
        <dbReference type="SAM" id="MobiDB-lite"/>
    </source>
</evidence>
<evidence type="ECO:0000313" key="4">
    <source>
        <dbReference type="Proteomes" id="UP001301958"/>
    </source>
</evidence>
<name>A0AAN7BJ42_9PEZI</name>
<dbReference type="Proteomes" id="UP001301958">
    <property type="component" value="Unassembled WGS sequence"/>
</dbReference>
<feature type="domain" description="PARP catalytic" evidence="2">
    <location>
        <begin position="278"/>
        <end position="383"/>
    </location>
</feature>
<feature type="region of interest" description="Disordered" evidence="1">
    <location>
        <begin position="1"/>
        <end position="26"/>
    </location>
</feature>